<name>A0A9J6E5Q0_RHIMP</name>
<evidence type="ECO:0000313" key="3">
    <source>
        <dbReference type="EMBL" id="KAH8029433.1"/>
    </source>
</evidence>
<dbReference type="Proteomes" id="UP000821866">
    <property type="component" value="Chromosome 3"/>
</dbReference>
<dbReference type="PANTHER" id="PTHR19321">
    <property type="entry name" value="PROTEIN REGULATOR OF CYTOKINESIS 1 PRC1-RELATED"/>
    <property type="match status" value="1"/>
</dbReference>
<dbReference type="PANTHER" id="PTHR19321:SF41">
    <property type="entry name" value="FASCETTO-RELATED"/>
    <property type="match status" value="1"/>
</dbReference>
<feature type="compositionally biased region" description="Low complexity" evidence="2">
    <location>
        <begin position="421"/>
        <end position="431"/>
    </location>
</feature>
<evidence type="ECO:0000256" key="1">
    <source>
        <dbReference type="SAM" id="Coils"/>
    </source>
</evidence>
<dbReference type="AlphaFoldDB" id="A0A9J6E5Q0"/>
<evidence type="ECO:0000256" key="2">
    <source>
        <dbReference type="SAM" id="MobiDB-lite"/>
    </source>
</evidence>
<evidence type="ECO:0000313" key="4">
    <source>
        <dbReference type="Proteomes" id="UP000821866"/>
    </source>
</evidence>
<keyword evidence="4" id="KW-1185">Reference proteome</keyword>
<proteinExistence type="predicted"/>
<protein>
    <recommendedName>
        <fullName evidence="5">Protein regulator of cytokinesis 1</fullName>
    </recommendedName>
</protein>
<organism evidence="3 4">
    <name type="scientific">Rhipicephalus microplus</name>
    <name type="common">Cattle tick</name>
    <name type="synonym">Boophilus microplus</name>
    <dbReference type="NCBI Taxonomy" id="6941"/>
    <lineage>
        <taxon>Eukaryota</taxon>
        <taxon>Metazoa</taxon>
        <taxon>Ecdysozoa</taxon>
        <taxon>Arthropoda</taxon>
        <taxon>Chelicerata</taxon>
        <taxon>Arachnida</taxon>
        <taxon>Acari</taxon>
        <taxon>Parasitiformes</taxon>
        <taxon>Ixodida</taxon>
        <taxon>Ixodoidea</taxon>
        <taxon>Ixodidae</taxon>
        <taxon>Rhipicephalinae</taxon>
        <taxon>Rhipicephalus</taxon>
        <taxon>Boophilus</taxon>
    </lineage>
</organism>
<dbReference type="VEuPathDB" id="VectorBase:LOC119165506"/>
<dbReference type="GO" id="GO:0008017">
    <property type="term" value="F:microtubule binding"/>
    <property type="evidence" value="ECO:0007669"/>
    <property type="project" value="InterPro"/>
</dbReference>
<feature type="compositionally biased region" description="Basic and acidic residues" evidence="2">
    <location>
        <begin position="392"/>
        <end position="412"/>
    </location>
</feature>
<sequence>MAEEICTMVAQKLQLLMSVWADLGFEYEPTRSRFERTKSHIETLLNQIIDSDVEMKETILKKIAQLKDHLHQLCRELSIPLPEFTASLSILEQENTVRKDLEHLKEKKRDRERAQKKLKKKEAELCAKLGAHCLSTCSVSVPSEKDLQEMELRVQGLEREKVDRTCQVSLLRKEIIAELNLLGSEPQAHLKVMNDEEDFILSKNNIDELMAYLDELQQLEVTRRRELAGLQEQLALFFDRLDIPPEEQHRIRSCSTDLTPSTLDALRANLAEYERRKQACLREFITRAKDDLLTWYKKCCVPQCRLYLDVDDSEDISEERLALLEDQLKALKEFYSENKLIIAKSERHEALGPGIWSWKSLRNEIEKFIATYSGSNKIFDLWGKDFLEHKDGQQQAHAQEKKRVRLERDSRRKATPSAPGSSKSSTTLASSRRMAASVGKSSPSVHGGTPVGNDVVETAIFEMDMGEIEVT</sequence>
<comment type="caution">
    <text evidence="3">The sequence shown here is derived from an EMBL/GenBank/DDBJ whole genome shotgun (WGS) entry which is preliminary data.</text>
</comment>
<feature type="region of interest" description="Disordered" evidence="2">
    <location>
        <begin position="392"/>
        <end position="452"/>
    </location>
</feature>
<dbReference type="GO" id="GO:1990023">
    <property type="term" value="C:mitotic spindle midzone"/>
    <property type="evidence" value="ECO:0007669"/>
    <property type="project" value="TreeGrafter"/>
</dbReference>
<feature type="coiled-coil region" evidence="1">
    <location>
        <begin position="56"/>
        <end position="167"/>
    </location>
</feature>
<dbReference type="Pfam" id="PF03999">
    <property type="entry name" value="MAP65_ASE1"/>
    <property type="match status" value="1"/>
</dbReference>
<evidence type="ECO:0008006" key="5">
    <source>
        <dbReference type="Google" id="ProtNLM"/>
    </source>
</evidence>
<keyword evidence="1" id="KW-0175">Coiled coil</keyword>
<dbReference type="GO" id="GO:0005737">
    <property type="term" value="C:cytoplasm"/>
    <property type="evidence" value="ECO:0007669"/>
    <property type="project" value="TreeGrafter"/>
</dbReference>
<gene>
    <name evidence="3" type="ORF">HPB51_000409</name>
</gene>
<dbReference type="GO" id="GO:0051256">
    <property type="term" value="P:mitotic spindle midzone assembly"/>
    <property type="evidence" value="ECO:0007669"/>
    <property type="project" value="TreeGrafter"/>
</dbReference>
<reference evidence="3" key="1">
    <citation type="journal article" date="2020" name="Cell">
        <title>Large-Scale Comparative Analyses of Tick Genomes Elucidate Their Genetic Diversity and Vector Capacities.</title>
        <authorList>
            <consortium name="Tick Genome and Microbiome Consortium (TIGMIC)"/>
            <person name="Jia N."/>
            <person name="Wang J."/>
            <person name="Shi W."/>
            <person name="Du L."/>
            <person name="Sun Y."/>
            <person name="Zhan W."/>
            <person name="Jiang J.F."/>
            <person name="Wang Q."/>
            <person name="Zhang B."/>
            <person name="Ji P."/>
            <person name="Bell-Sakyi L."/>
            <person name="Cui X.M."/>
            <person name="Yuan T.T."/>
            <person name="Jiang B.G."/>
            <person name="Yang W.F."/>
            <person name="Lam T.T."/>
            <person name="Chang Q.C."/>
            <person name="Ding S.J."/>
            <person name="Wang X.J."/>
            <person name="Zhu J.G."/>
            <person name="Ruan X.D."/>
            <person name="Zhao L."/>
            <person name="Wei J.T."/>
            <person name="Ye R.Z."/>
            <person name="Que T.C."/>
            <person name="Du C.H."/>
            <person name="Zhou Y.H."/>
            <person name="Cheng J.X."/>
            <person name="Dai P.F."/>
            <person name="Guo W.B."/>
            <person name="Han X.H."/>
            <person name="Huang E.J."/>
            <person name="Li L.F."/>
            <person name="Wei W."/>
            <person name="Gao Y.C."/>
            <person name="Liu J.Z."/>
            <person name="Shao H.Z."/>
            <person name="Wang X."/>
            <person name="Wang C.C."/>
            <person name="Yang T.C."/>
            <person name="Huo Q.B."/>
            <person name="Li W."/>
            <person name="Chen H.Y."/>
            <person name="Chen S.E."/>
            <person name="Zhou L.G."/>
            <person name="Ni X.B."/>
            <person name="Tian J.H."/>
            <person name="Sheng Y."/>
            <person name="Liu T."/>
            <person name="Pan Y.S."/>
            <person name="Xia L.Y."/>
            <person name="Li J."/>
            <person name="Zhao F."/>
            <person name="Cao W.C."/>
        </authorList>
    </citation>
    <scope>NUCLEOTIDE SEQUENCE</scope>
    <source>
        <strain evidence="3">Rmic-2018</strain>
    </source>
</reference>
<reference evidence="3" key="2">
    <citation type="submission" date="2021-09" db="EMBL/GenBank/DDBJ databases">
        <authorList>
            <person name="Jia N."/>
            <person name="Wang J."/>
            <person name="Shi W."/>
            <person name="Du L."/>
            <person name="Sun Y."/>
            <person name="Zhan W."/>
            <person name="Jiang J."/>
            <person name="Wang Q."/>
            <person name="Zhang B."/>
            <person name="Ji P."/>
            <person name="Sakyi L.B."/>
            <person name="Cui X."/>
            <person name="Yuan T."/>
            <person name="Jiang B."/>
            <person name="Yang W."/>
            <person name="Lam T.T.-Y."/>
            <person name="Chang Q."/>
            <person name="Ding S."/>
            <person name="Wang X."/>
            <person name="Zhu J."/>
            <person name="Ruan X."/>
            <person name="Zhao L."/>
            <person name="Wei J."/>
            <person name="Que T."/>
            <person name="Du C."/>
            <person name="Cheng J."/>
            <person name="Dai P."/>
            <person name="Han X."/>
            <person name="Huang E."/>
            <person name="Gao Y."/>
            <person name="Liu J."/>
            <person name="Shao H."/>
            <person name="Ye R."/>
            <person name="Li L."/>
            <person name="Wei W."/>
            <person name="Wang X."/>
            <person name="Wang C."/>
            <person name="Huo Q."/>
            <person name="Li W."/>
            <person name="Guo W."/>
            <person name="Chen H."/>
            <person name="Chen S."/>
            <person name="Zhou L."/>
            <person name="Zhou L."/>
            <person name="Ni X."/>
            <person name="Tian J."/>
            <person name="Zhou Y."/>
            <person name="Sheng Y."/>
            <person name="Liu T."/>
            <person name="Pan Y."/>
            <person name="Xia L."/>
            <person name="Li J."/>
            <person name="Zhao F."/>
            <person name="Cao W."/>
        </authorList>
    </citation>
    <scope>NUCLEOTIDE SEQUENCE</scope>
    <source>
        <strain evidence="3">Rmic-2018</strain>
        <tissue evidence="3">Larvae</tissue>
    </source>
</reference>
<accession>A0A9J6E5Q0</accession>
<dbReference type="InterPro" id="IPR007145">
    <property type="entry name" value="MAP65_Ase1_PRC1"/>
</dbReference>
<dbReference type="EMBL" id="JABSTU010000005">
    <property type="protein sequence ID" value="KAH8029433.1"/>
    <property type="molecule type" value="Genomic_DNA"/>
</dbReference>